<evidence type="ECO:0000313" key="3">
    <source>
        <dbReference type="Proteomes" id="UP000655759"/>
    </source>
</evidence>
<comment type="caution">
    <text evidence="2">The sequence shown here is derived from an EMBL/GenBank/DDBJ whole genome shotgun (WGS) entry which is preliminary data.</text>
</comment>
<dbReference type="EMBL" id="CAJNAQ010000005">
    <property type="protein sequence ID" value="CAE6501058.1"/>
    <property type="molecule type" value="Genomic_DNA"/>
</dbReference>
<keyword evidence="1" id="KW-1133">Transmembrane helix</keyword>
<reference evidence="2" key="1">
    <citation type="submission" date="2021-02" db="EMBL/GenBank/DDBJ databases">
        <authorList>
            <person name="Han P."/>
        </authorList>
    </citation>
    <scope>NUCLEOTIDE SEQUENCE</scope>
    <source>
        <strain evidence="2">Candidatus Nitrosotenuis uzonensis 5A</strain>
    </source>
</reference>
<proteinExistence type="predicted"/>
<feature type="transmembrane region" description="Helical" evidence="1">
    <location>
        <begin position="94"/>
        <end position="118"/>
    </location>
</feature>
<name>A0A812EZ05_9ARCH</name>
<feature type="transmembrane region" description="Helical" evidence="1">
    <location>
        <begin position="63"/>
        <end position="82"/>
    </location>
</feature>
<feature type="transmembrane region" description="Helical" evidence="1">
    <location>
        <begin position="149"/>
        <end position="172"/>
    </location>
</feature>
<feature type="transmembrane region" description="Helical" evidence="1">
    <location>
        <begin position="12"/>
        <end position="33"/>
    </location>
</feature>
<organism evidence="2 3">
    <name type="scientific">Candidatus Nitrosotenuis uzonensis</name>
    <dbReference type="NCBI Taxonomy" id="1407055"/>
    <lineage>
        <taxon>Archaea</taxon>
        <taxon>Nitrososphaerota</taxon>
        <taxon>Candidatus Nitrosotenuis</taxon>
    </lineage>
</organism>
<dbReference type="AlphaFoldDB" id="A0A812EZ05"/>
<gene>
    <name evidence="2" type="ORF">NUZ5A_51106</name>
</gene>
<keyword evidence="1" id="KW-0812">Transmembrane</keyword>
<sequence length="182" mass="19136">MEKSYSVKNGMAAAGIGGIIAGAVMIIPMMGMMSMMNLPADLFSTIVGITVGKPQESAAMTGMTLHFVPSILIGLIFGVIISSSKLAITGFKKGISLGIAAGIVSFVVLFIPMMMTVMPPAMLQLMQMMNPGASQETIMSQLQSMQPMLLGGSLAAHIVYGAVLGTITTAILRKRIQKIQIR</sequence>
<evidence type="ECO:0000313" key="2">
    <source>
        <dbReference type="EMBL" id="CAE6501058.1"/>
    </source>
</evidence>
<dbReference type="Proteomes" id="UP000655759">
    <property type="component" value="Unassembled WGS sequence"/>
</dbReference>
<accession>A0A812EZ05</accession>
<evidence type="ECO:0000256" key="1">
    <source>
        <dbReference type="SAM" id="Phobius"/>
    </source>
</evidence>
<dbReference type="RefSeq" id="WP_205100436.1">
    <property type="nucleotide sequence ID" value="NZ_CAJNAQ010000005.1"/>
</dbReference>
<keyword evidence="1" id="KW-0472">Membrane</keyword>
<protein>
    <submittedName>
        <fullName evidence="2">Uncharacterized protein</fullName>
    </submittedName>
</protein>